<protein>
    <submittedName>
        <fullName evidence="2">Uncharacterized protein</fullName>
    </submittedName>
</protein>
<feature type="region of interest" description="Disordered" evidence="1">
    <location>
        <begin position="16"/>
        <end position="83"/>
    </location>
</feature>
<evidence type="ECO:0000313" key="3">
    <source>
        <dbReference type="Proteomes" id="UP001147653"/>
    </source>
</evidence>
<gene>
    <name evidence="2" type="ORF">OJ997_36280</name>
</gene>
<comment type="caution">
    <text evidence="2">The sequence shown here is derived from an EMBL/GenBank/DDBJ whole genome shotgun (WGS) entry which is preliminary data.</text>
</comment>
<name>A0A9X3NGI1_9ACTN</name>
<proteinExistence type="predicted"/>
<keyword evidence="3" id="KW-1185">Reference proteome</keyword>
<evidence type="ECO:0000256" key="1">
    <source>
        <dbReference type="SAM" id="MobiDB-lite"/>
    </source>
</evidence>
<feature type="non-terminal residue" evidence="2">
    <location>
        <position position="1"/>
    </location>
</feature>
<evidence type="ECO:0000313" key="2">
    <source>
        <dbReference type="EMBL" id="MDA0185819.1"/>
    </source>
</evidence>
<dbReference type="InterPro" id="IPR036527">
    <property type="entry name" value="SCP2_sterol-bd_dom_sf"/>
</dbReference>
<organism evidence="2 3">
    <name type="scientific">Solirubrobacter phytolaccae</name>
    <dbReference type="NCBI Taxonomy" id="1404360"/>
    <lineage>
        <taxon>Bacteria</taxon>
        <taxon>Bacillati</taxon>
        <taxon>Actinomycetota</taxon>
        <taxon>Thermoleophilia</taxon>
        <taxon>Solirubrobacterales</taxon>
        <taxon>Solirubrobacteraceae</taxon>
        <taxon>Solirubrobacter</taxon>
    </lineage>
</organism>
<dbReference type="Gene3D" id="3.30.1050.10">
    <property type="entry name" value="SCP2 sterol-binding domain"/>
    <property type="match status" value="1"/>
</dbReference>
<sequence length="411" mass="42578">TEWADKPIEEVLKNLDSLPADAPVTPAPGLAAPATAAPDLVAPTENVPPAPGLAAPTEDAPAAPDVAAPTEDVSATPTSDLVAPPDAARLTTYTGRFPVPFVESPGLGPAVPPAPDGSATWLATGVTSAPKAGRFVRLEDPAAAYRPVLLASVAARAAAKEVADAFLTSVVPAPGLRKALVELAREDSVTAGALLAGLLPAQGVVLGEPLSYDLTVRGFGTFAVTVGDGGAEIQRLARRRPRKEAAFHLSGEPLVLAELLAGDRTRIGRFRPGARVTGRRKRAKALRTLPAASLSLAEAVLAGARLEPSLVYAALPYAVAPEWTRGHVFTVAQEITELGPRAWYVTARDGVRLSVVEHAAGAAADATVTMSRAAFDRLLKGERATPGDLPVIRGDRKAVATLKRWTDLARS</sequence>
<dbReference type="EMBL" id="JAPDDP010000162">
    <property type="protein sequence ID" value="MDA0185819.1"/>
    <property type="molecule type" value="Genomic_DNA"/>
</dbReference>
<dbReference type="SUPFAM" id="SSF55718">
    <property type="entry name" value="SCP-like"/>
    <property type="match status" value="1"/>
</dbReference>
<accession>A0A9X3NGI1</accession>
<dbReference type="Proteomes" id="UP001147653">
    <property type="component" value="Unassembled WGS sequence"/>
</dbReference>
<feature type="compositionally biased region" description="Low complexity" evidence="1">
    <location>
        <begin position="54"/>
        <end position="73"/>
    </location>
</feature>
<reference evidence="2" key="1">
    <citation type="submission" date="2022-10" db="EMBL/GenBank/DDBJ databases">
        <title>The WGS of Solirubrobacter phytolaccae KCTC 29190.</title>
        <authorList>
            <person name="Jiang Z."/>
        </authorList>
    </citation>
    <scope>NUCLEOTIDE SEQUENCE</scope>
    <source>
        <strain evidence="2">KCTC 29190</strain>
    </source>
</reference>
<dbReference type="AlphaFoldDB" id="A0A9X3NGI1"/>
<feature type="compositionally biased region" description="Low complexity" evidence="1">
    <location>
        <begin position="22"/>
        <end position="43"/>
    </location>
</feature>